<accession>A0AAE9CVS9</accession>
<evidence type="ECO:0000313" key="2">
    <source>
        <dbReference type="EMBL" id="ULT83143.1"/>
    </source>
</evidence>
<feature type="region of interest" description="Disordered" evidence="1">
    <location>
        <begin position="1"/>
        <end position="22"/>
    </location>
</feature>
<protein>
    <submittedName>
        <fullName evidence="2">Uncharacterized protein</fullName>
    </submittedName>
</protein>
<sequence length="282" mass="32473">MSFSVRESVSSRSEVQTLAPPRWMSNHHAPNFVASQEVARYDSQNDVMPNTGERNGYSPRPVHNGPRLGQPVPSRIFSREGRMYDTHNFGMPNNFEPNGFTTRRVQDPFLTRHPAPNRMISRYAEVYNPRSVIPPNYSESAYMARHIHPAPDQQDYNDPAAHYTTPPMNGPSHLNTVGNNGSGNHISPYHYDTTHRVTQRRRQISSVDLYFSISERGSNPMRDLPDSSSWDAVDPYNLPQFTYDLLLQLSREHRKKFTNYFVALSLSDSFSYRMECWLSETK</sequence>
<gene>
    <name evidence="2" type="ORF">L3Y34_012413</name>
</gene>
<feature type="region of interest" description="Disordered" evidence="1">
    <location>
        <begin position="45"/>
        <end position="72"/>
    </location>
</feature>
<dbReference type="Proteomes" id="UP000827892">
    <property type="component" value="Chromosome X"/>
</dbReference>
<dbReference type="AlphaFoldDB" id="A0AAE9CVS9"/>
<reference evidence="2 3" key="1">
    <citation type="submission" date="2022-05" db="EMBL/GenBank/DDBJ databases">
        <title>Chromosome-level reference genomes for two strains of Caenorhabditis briggsae: an improved platform for comparative genomics.</title>
        <authorList>
            <person name="Stevens L."/>
            <person name="Andersen E.C."/>
        </authorList>
    </citation>
    <scope>NUCLEOTIDE SEQUENCE [LARGE SCALE GENOMIC DNA]</scope>
    <source>
        <strain evidence="2">QX1410_ONT</strain>
        <tissue evidence="2">Whole-organism</tissue>
    </source>
</reference>
<evidence type="ECO:0000256" key="1">
    <source>
        <dbReference type="SAM" id="MobiDB-lite"/>
    </source>
</evidence>
<proteinExistence type="predicted"/>
<feature type="compositionally biased region" description="Low complexity" evidence="1">
    <location>
        <begin position="1"/>
        <end position="15"/>
    </location>
</feature>
<dbReference type="EMBL" id="CP090896">
    <property type="protein sequence ID" value="ULT83143.1"/>
    <property type="molecule type" value="Genomic_DNA"/>
</dbReference>
<organism evidence="2 3">
    <name type="scientific">Caenorhabditis briggsae</name>
    <dbReference type="NCBI Taxonomy" id="6238"/>
    <lineage>
        <taxon>Eukaryota</taxon>
        <taxon>Metazoa</taxon>
        <taxon>Ecdysozoa</taxon>
        <taxon>Nematoda</taxon>
        <taxon>Chromadorea</taxon>
        <taxon>Rhabditida</taxon>
        <taxon>Rhabditina</taxon>
        <taxon>Rhabditomorpha</taxon>
        <taxon>Rhabditoidea</taxon>
        <taxon>Rhabditidae</taxon>
        <taxon>Peloderinae</taxon>
        <taxon>Caenorhabditis</taxon>
    </lineage>
</organism>
<evidence type="ECO:0000313" key="3">
    <source>
        <dbReference type="Proteomes" id="UP000827892"/>
    </source>
</evidence>
<name>A0AAE9CVS9_CAEBR</name>